<dbReference type="Proteomes" id="UP001305414">
    <property type="component" value="Unassembled WGS sequence"/>
</dbReference>
<name>A0AAN7YWL3_9PEZI</name>
<keyword evidence="2" id="KW-1185">Reference proteome</keyword>
<dbReference type="EMBL" id="JAWHQM010000007">
    <property type="protein sequence ID" value="KAK5628085.1"/>
    <property type="molecule type" value="Genomic_DNA"/>
</dbReference>
<dbReference type="AlphaFoldDB" id="A0AAN7YWL3"/>
<gene>
    <name evidence="1" type="ORF">RRF57_003799</name>
</gene>
<proteinExistence type="predicted"/>
<organism evidence="1 2">
    <name type="scientific">Xylaria bambusicola</name>
    <dbReference type="NCBI Taxonomy" id="326684"/>
    <lineage>
        <taxon>Eukaryota</taxon>
        <taxon>Fungi</taxon>
        <taxon>Dikarya</taxon>
        <taxon>Ascomycota</taxon>
        <taxon>Pezizomycotina</taxon>
        <taxon>Sordariomycetes</taxon>
        <taxon>Xylariomycetidae</taxon>
        <taxon>Xylariales</taxon>
        <taxon>Xylariaceae</taxon>
        <taxon>Xylaria</taxon>
    </lineage>
</organism>
<comment type="caution">
    <text evidence="1">The sequence shown here is derived from an EMBL/GenBank/DDBJ whole genome shotgun (WGS) entry which is preliminary data.</text>
</comment>
<protein>
    <submittedName>
        <fullName evidence="1">Uncharacterized protein</fullName>
    </submittedName>
</protein>
<evidence type="ECO:0000313" key="1">
    <source>
        <dbReference type="EMBL" id="KAK5628085.1"/>
    </source>
</evidence>
<sequence length="62" mass="6734">MNSVEVVGIEETVRFNARRGVCMDGVSIMCGMRPEQGVIESDRCRRSCQRGGTRGTTAVGAR</sequence>
<evidence type="ECO:0000313" key="2">
    <source>
        <dbReference type="Proteomes" id="UP001305414"/>
    </source>
</evidence>
<reference evidence="1 2" key="1">
    <citation type="submission" date="2023-10" db="EMBL/GenBank/DDBJ databases">
        <title>Draft genome sequence of Xylaria bambusicola isolate GMP-LS, the root and basal stem rot pathogen of sugarcane in Indonesia.</title>
        <authorList>
            <person name="Selvaraj P."/>
            <person name="Muralishankar V."/>
            <person name="Muruganantham S."/>
            <person name="Sp S."/>
            <person name="Haryani S."/>
            <person name="Lau K.J.X."/>
            <person name="Naqvi N.I."/>
        </authorList>
    </citation>
    <scope>NUCLEOTIDE SEQUENCE [LARGE SCALE GENOMIC DNA]</scope>
    <source>
        <strain evidence="1">GMP-LS</strain>
    </source>
</reference>
<accession>A0AAN7YWL3</accession>